<dbReference type="PANTHER" id="PTHR34068:SF2">
    <property type="entry name" value="UPF0145 PROTEIN SCO3412"/>
    <property type="match status" value="1"/>
</dbReference>
<dbReference type="InterPro" id="IPR002765">
    <property type="entry name" value="UPF0145_YbjQ-like"/>
</dbReference>
<dbReference type="PANTHER" id="PTHR34068">
    <property type="entry name" value="UPF0145 PROTEIN YBJQ"/>
    <property type="match status" value="1"/>
</dbReference>
<dbReference type="Proteomes" id="UP000327013">
    <property type="component" value="Unassembled WGS sequence"/>
</dbReference>
<reference evidence="3 4" key="1">
    <citation type="submission" date="2019-06" db="EMBL/GenBank/DDBJ databases">
        <title>A chromosomal-level reference genome of Carpinus fangiana (Coryloideae, Betulaceae).</title>
        <authorList>
            <person name="Yang X."/>
            <person name="Wang Z."/>
            <person name="Zhang L."/>
            <person name="Hao G."/>
            <person name="Liu J."/>
            <person name="Yang Y."/>
        </authorList>
    </citation>
    <scope>NUCLEOTIDE SEQUENCE [LARGE SCALE GENOMIC DNA]</scope>
    <source>
        <strain evidence="3">Cfa_2016G</strain>
        <tissue evidence="3">Leaf</tissue>
    </source>
</reference>
<gene>
    <name evidence="3" type="ORF">FH972_023862</name>
</gene>
<feature type="region of interest" description="Disordered" evidence="2">
    <location>
        <begin position="1"/>
        <end position="21"/>
    </location>
</feature>
<dbReference type="AlphaFoldDB" id="A0A5N6KX23"/>
<dbReference type="Pfam" id="PF01906">
    <property type="entry name" value="YbjQ_1"/>
    <property type="match status" value="1"/>
</dbReference>
<sequence>MEGSQKGETLMGAPGGEQSSLLQDDSGVIAVTMNEIPGYRVTRVLGTVYGLTVRSRNWGADIGSFFRSSVGGELKWLSELAYKSRNTAVERMISDCIGHGGNAIIALRFETTEVGMYIQASAYGTACIVEKVEEAVATAKNIKLVE</sequence>
<organism evidence="3 4">
    <name type="scientific">Carpinus fangiana</name>
    <dbReference type="NCBI Taxonomy" id="176857"/>
    <lineage>
        <taxon>Eukaryota</taxon>
        <taxon>Viridiplantae</taxon>
        <taxon>Streptophyta</taxon>
        <taxon>Embryophyta</taxon>
        <taxon>Tracheophyta</taxon>
        <taxon>Spermatophyta</taxon>
        <taxon>Magnoliopsida</taxon>
        <taxon>eudicotyledons</taxon>
        <taxon>Gunneridae</taxon>
        <taxon>Pentapetalae</taxon>
        <taxon>rosids</taxon>
        <taxon>fabids</taxon>
        <taxon>Fagales</taxon>
        <taxon>Betulaceae</taxon>
        <taxon>Carpinus</taxon>
    </lineage>
</organism>
<dbReference type="OrthoDB" id="68104at2759"/>
<protein>
    <submittedName>
        <fullName evidence="3">Uncharacterized protein</fullName>
    </submittedName>
</protein>
<keyword evidence="4" id="KW-1185">Reference proteome</keyword>
<name>A0A5N6KX23_9ROSI</name>
<accession>A0A5N6KX23</accession>
<dbReference type="InterPro" id="IPR035439">
    <property type="entry name" value="UPF0145_dom_sf"/>
</dbReference>
<evidence type="ECO:0000256" key="2">
    <source>
        <dbReference type="SAM" id="MobiDB-lite"/>
    </source>
</evidence>
<evidence type="ECO:0000313" key="3">
    <source>
        <dbReference type="EMBL" id="KAB8349849.1"/>
    </source>
</evidence>
<evidence type="ECO:0000256" key="1">
    <source>
        <dbReference type="ARBA" id="ARBA00010751"/>
    </source>
</evidence>
<dbReference type="EMBL" id="VIBQ01000014">
    <property type="protein sequence ID" value="KAB8349849.1"/>
    <property type="molecule type" value="Genomic_DNA"/>
</dbReference>
<dbReference type="SUPFAM" id="SSF117782">
    <property type="entry name" value="YbjQ-like"/>
    <property type="match status" value="1"/>
</dbReference>
<evidence type="ECO:0000313" key="4">
    <source>
        <dbReference type="Proteomes" id="UP000327013"/>
    </source>
</evidence>
<comment type="similarity">
    <text evidence="1">Belongs to the UPF0145 family.</text>
</comment>
<dbReference type="Gene3D" id="3.30.110.70">
    <property type="entry name" value="Hypothetical protein apc22750. Chain B"/>
    <property type="match status" value="1"/>
</dbReference>
<comment type="caution">
    <text evidence="3">The sequence shown here is derived from an EMBL/GenBank/DDBJ whole genome shotgun (WGS) entry which is preliminary data.</text>
</comment>
<proteinExistence type="inferred from homology"/>